<proteinExistence type="predicted"/>
<evidence type="ECO:0000259" key="1">
    <source>
        <dbReference type="Pfam" id="PF12937"/>
    </source>
</evidence>
<gene>
    <name evidence="2" type="ORF">BG006_001893</name>
</gene>
<dbReference type="Gene3D" id="1.20.1280.50">
    <property type="match status" value="1"/>
</dbReference>
<keyword evidence="3" id="KW-1185">Reference proteome</keyword>
<dbReference type="Pfam" id="PF12937">
    <property type="entry name" value="F-box-like"/>
    <property type="match status" value="1"/>
</dbReference>
<dbReference type="EMBL" id="JAAAUY010000014">
    <property type="protein sequence ID" value="KAF9337906.1"/>
    <property type="molecule type" value="Genomic_DNA"/>
</dbReference>
<sequence length="126" mass="14710">MPLPGLSTLTCEIRLIILSHLSQRDLSRCALVNKDWHALCTPELWRVFSISNPVSFHRFKTEKMQQALAKNIHFVQDLETHYIGVIKFIVQQSNSDSQESRVERRRHYFATVNQLPESDSALSWWS</sequence>
<feature type="domain" description="F-box" evidence="1">
    <location>
        <begin position="12"/>
        <end position="49"/>
    </location>
</feature>
<evidence type="ECO:0000313" key="3">
    <source>
        <dbReference type="Proteomes" id="UP000696485"/>
    </source>
</evidence>
<reference evidence="2" key="1">
    <citation type="journal article" date="2020" name="Fungal Divers.">
        <title>Resolving the Mortierellaceae phylogeny through synthesis of multi-gene phylogenetics and phylogenomics.</title>
        <authorList>
            <person name="Vandepol N."/>
            <person name="Liber J."/>
            <person name="Desiro A."/>
            <person name="Na H."/>
            <person name="Kennedy M."/>
            <person name="Barry K."/>
            <person name="Grigoriev I.V."/>
            <person name="Miller A.N."/>
            <person name="O'Donnell K."/>
            <person name="Stajich J.E."/>
            <person name="Bonito G."/>
        </authorList>
    </citation>
    <scope>NUCLEOTIDE SEQUENCE</scope>
    <source>
        <strain evidence="2">NVP1</strain>
    </source>
</reference>
<comment type="caution">
    <text evidence="2">The sequence shown here is derived from an EMBL/GenBank/DDBJ whole genome shotgun (WGS) entry which is preliminary data.</text>
</comment>
<dbReference type="SUPFAM" id="SSF81383">
    <property type="entry name" value="F-box domain"/>
    <property type="match status" value="1"/>
</dbReference>
<dbReference type="InterPro" id="IPR036047">
    <property type="entry name" value="F-box-like_dom_sf"/>
</dbReference>
<dbReference type="AlphaFoldDB" id="A0A9P5SXS9"/>
<evidence type="ECO:0000313" key="2">
    <source>
        <dbReference type="EMBL" id="KAF9337906.1"/>
    </source>
</evidence>
<organism evidence="2 3">
    <name type="scientific">Podila minutissima</name>
    <dbReference type="NCBI Taxonomy" id="64525"/>
    <lineage>
        <taxon>Eukaryota</taxon>
        <taxon>Fungi</taxon>
        <taxon>Fungi incertae sedis</taxon>
        <taxon>Mucoromycota</taxon>
        <taxon>Mortierellomycotina</taxon>
        <taxon>Mortierellomycetes</taxon>
        <taxon>Mortierellales</taxon>
        <taxon>Mortierellaceae</taxon>
        <taxon>Podila</taxon>
    </lineage>
</organism>
<dbReference type="Proteomes" id="UP000696485">
    <property type="component" value="Unassembled WGS sequence"/>
</dbReference>
<protein>
    <recommendedName>
        <fullName evidence="1">F-box domain-containing protein</fullName>
    </recommendedName>
</protein>
<dbReference type="InterPro" id="IPR001810">
    <property type="entry name" value="F-box_dom"/>
</dbReference>
<name>A0A9P5SXS9_9FUNG</name>
<accession>A0A9P5SXS9</accession>